<comment type="caution">
    <text evidence="2">The sequence shown here is derived from an EMBL/GenBank/DDBJ whole genome shotgun (WGS) entry which is preliminary data.</text>
</comment>
<evidence type="ECO:0000313" key="3">
    <source>
        <dbReference type="Proteomes" id="UP001501586"/>
    </source>
</evidence>
<evidence type="ECO:0000313" key="2">
    <source>
        <dbReference type="EMBL" id="GAA4284388.1"/>
    </source>
</evidence>
<gene>
    <name evidence="2" type="ORF">GCM10022261_19190</name>
</gene>
<keyword evidence="1" id="KW-0812">Transmembrane</keyword>
<protein>
    <recommendedName>
        <fullName evidence="4">Gram-positive cocci surface proteins LPxTG domain-containing protein</fullName>
    </recommendedName>
</protein>
<sequence length="55" mass="5794">MTKPNPNRSPYEGAGLLITLATTLVGAAATALVVKFRRTKGTHGSDEHRKDDTAG</sequence>
<name>A0ABP8EK96_9MICO</name>
<accession>A0ABP8EK96</accession>
<evidence type="ECO:0000256" key="1">
    <source>
        <dbReference type="SAM" id="Phobius"/>
    </source>
</evidence>
<feature type="transmembrane region" description="Helical" evidence="1">
    <location>
        <begin position="14"/>
        <end position="34"/>
    </location>
</feature>
<evidence type="ECO:0008006" key="4">
    <source>
        <dbReference type="Google" id="ProtNLM"/>
    </source>
</evidence>
<dbReference type="Proteomes" id="UP001501586">
    <property type="component" value="Unassembled WGS sequence"/>
</dbReference>
<keyword evidence="3" id="KW-1185">Reference proteome</keyword>
<dbReference type="EMBL" id="BAABAZ010000006">
    <property type="protein sequence ID" value="GAA4284388.1"/>
    <property type="molecule type" value="Genomic_DNA"/>
</dbReference>
<organism evidence="2 3">
    <name type="scientific">Brevibacterium daeguense</name>
    <dbReference type="NCBI Taxonomy" id="909936"/>
    <lineage>
        <taxon>Bacteria</taxon>
        <taxon>Bacillati</taxon>
        <taxon>Actinomycetota</taxon>
        <taxon>Actinomycetes</taxon>
        <taxon>Micrococcales</taxon>
        <taxon>Brevibacteriaceae</taxon>
        <taxon>Brevibacterium</taxon>
    </lineage>
</organism>
<keyword evidence="1" id="KW-1133">Transmembrane helix</keyword>
<keyword evidence="1" id="KW-0472">Membrane</keyword>
<dbReference type="RefSeq" id="WP_236866202.1">
    <property type="nucleotide sequence ID" value="NZ_BAABAZ010000006.1"/>
</dbReference>
<reference evidence="3" key="1">
    <citation type="journal article" date="2019" name="Int. J. Syst. Evol. Microbiol.">
        <title>The Global Catalogue of Microorganisms (GCM) 10K type strain sequencing project: providing services to taxonomists for standard genome sequencing and annotation.</title>
        <authorList>
            <consortium name="The Broad Institute Genomics Platform"/>
            <consortium name="The Broad Institute Genome Sequencing Center for Infectious Disease"/>
            <person name="Wu L."/>
            <person name="Ma J."/>
        </authorList>
    </citation>
    <scope>NUCLEOTIDE SEQUENCE [LARGE SCALE GENOMIC DNA]</scope>
    <source>
        <strain evidence="3">JCM 17458</strain>
    </source>
</reference>
<proteinExistence type="predicted"/>